<protein>
    <recommendedName>
        <fullName evidence="2">V-type proton ATPase subunit S1 luminal domain-containing protein</fullName>
    </recommendedName>
</protein>
<dbReference type="Proteomes" id="UP000051574">
    <property type="component" value="Unassembled WGS sequence"/>
</dbReference>
<dbReference type="GO" id="GO:0030641">
    <property type="term" value="P:regulation of cellular pH"/>
    <property type="evidence" value="ECO:0007669"/>
    <property type="project" value="TreeGrafter"/>
</dbReference>
<dbReference type="GO" id="GO:0001671">
    <property type="term" value="F:ATPase activator activity"/>
    <property type="evidence" value="ECO:0007669"/>
    <property type="project" value="TreeGrafter"/>
</dbReference>
<dbReference type="PANTHER" id="PTHR12471">
    <property type="entry name" value="VACUOLAR ATP SYNTHASE SUBUNIT S1"/>
    <property type="match status" value="1"/>
</dbReference>
<evidence type="ECO:0000256" key="1">
    <source>
        <dbReference type="SAM" id="SignalP"/>
    </source>
</evidence>
<proteinExistence type="predicted"/>
<feature type="chain" id="PRO_5006668268" description="V-type proton ATPase subunit S1 luminal domain-containing protein" evidence="1">
    <location>
        <begin position="26"/>
        <end position="360"/>
    </location>
</feature>
<dbReference type="GO" id="GO:0033176">
    <property type="term" value="C:proton-transporting V-type ATPase complex"/>
    <property type="evidence" value="ECO:0007669"/>
    <property type="project" value="TreeGrafter"/>
</dbReference>
<feature type="non-terminal residue" evidence="3">
    <location>
        <position position="360"/>
    </location>
</feature>
<dbReference type="InterPro" id="IPR046755">
    <property type="entry name" value="VAS1_LD"/>
</dbReference>
<keyword evidence="1" id="KW-0732">Signal</keyword>
<evidence type="ECO:0000259" key="2">
    <source>
        <dbReference type="Pfam" id="PF05827"/>
    </source>
</evidence>
<dbReference type="PANTHER" id="PTHR12471:SF7">
    <property type="entry name" value="V-TYPE PROTON ATPASE SUBUNIT S1"/>
    <property type="match status" value="1"/>
</dbReference>
<name>A0A0T6B0Z3_9SCAR</name>
<dbReference type="OrthoDB" id="9985059at2759"/>
<dbReference type="Pfam" id="PF05827">
    <property type="entry name" value="VAS1_LD"/>
    <property type="match status" value="1"/>
</dbReference>
<dbReference type="EMBL" id="LJIG01016297">
    <property type="protein sequence ID" value="KRT81025.1"/>
    <property type="molecule type" value="Genomic_DNA"/>
</dbReference>
<organism evidence="3 4">
    <name type="scientific">Oryctes borbonicus</name>
    <dbReference type="NCBI Taxonomy" id="1629725"/>
    <lineage>
        <taxon>Eukaryota</taxon>
        <taxon>Metazoa</taxon>
        <taxon>Ecdysozoa</taxon>
        <taxon>Arthropoda</taxon>
        <taxon>Hexapoda</taxon>
        <taxon>Insecta</taxon>
        <taxon>Pterygota</taxon>
        <taxon>Neoptera</taxon>
        <taxon>Endopterygota</taxon>
        <taxon>Coleoptera</taxon>
        <taxon>Polyphaga</taxon>
        <taxon>Scarabaeiformia</taxon>
        <taxon>Scarabaeidae</taxon>
        <taxon>Dynastinae</taxon>
        <taxon>Oryctes</taxon>
    </lineage>
</organism>
<dbReference type="InterPro" id="IPR008388">
    <property type="entry name" value="Ac45_acc_su"/>
</dbReference>
<evidence type="ECO:0000313" key="4">
    <source>
        <dbReference type="Proteomes" id="UP000051574"/>
    </source>
</evidence>
<gene>
    <name evidence="3" type="ORF">AMK59_5809</name>
</gene>
<dbReference type="AlphaFoldDB" id="A0A0T6B0Z3"/>
<accession>A0A0T6B0Z3</accession>
<feature type="signal peptide" evidence="1">
    <location>
        <begin position="1"/>
        <end position="25"/>
    </location>
</feature>
<reference evidence="3 4" key="1">
    <citation type="submission" date="2015-09" db="EMBL/GenBank/DDBJ databases">
        <title>Draft genome of the scarab beetle Oryctes borbonicus.</title>
        <authorList>
            <person name="Meyer J.M."/>
            <person name="Markov G.V."/>
            <person name="Baskaran P."/>
            <person name="Herrmann M."/>
            <person name="Sommer R.J."/>
            <person name="Roedelsperger C."/>
        </authorList>
    </citation>
    <scope>NUCLEOTIDE SEQUENCE [LARGE SCALE GENOMIC DNA]</scope>
    <source>
        <strain evidence="3">OB123</strain>
        <tissue evidence="3">Whole animal</tissue>
    </source>
</reference>
<feature type="domain" description="V-type proton ATPase subunit S1 luminal" evidence="2">
    <location>
        <begin position="243"/>
        <end position="337"/>
    </location>
</feature>
<sequence>MTVTTSISRLFVASLVLTSISFVSTEYVPVYIWESSKSNEVVPALPRISQETFKEIIQEKLDKKSFVVIFAEPNLSSEDFGAVDQSGNKVFSHLSSVKASRTYLPSVANPMDVLKSIHTNDISQTTVKEFDISNIKSSILIVDLDDVQDDEERNEILARHDKSINSIYKALQEKQGDVFAVYTAYHTSWIIPEEVSLVRQSRNVLQSPQPRADEDRHLWNATGFLLYVSNVAYLTLGQNNRRNLTNHIVTVVSANNESLVVSLTSTGEPGVNFIFRFAGGYWFLNNVTLVDTAREVNLRVRDINAPFGFSYQCTNTVFLQRNDPSTSLVLPGMQLQATRNIDLSQFGDPLYCVGFTTAPI</sequence>
<keyword evidence="4" id="KW-1185">Reference proteome</keyword>
<comment type="caution">
    <text evidence="3">The sequence shown here is derived from an EMBL/GenBank/DDBJ whole genome shotgun (WGS) entry which is preliminary data.</text>
</comment>
<evidence type="ECO:0000313" key="3">
    <source>
        <dbReference type="EMBL" id="KRT81025.1"/>
    </source>
</evidence>